<proteinExistence type="predicted"/>
<organism evidence="2 4">
    <name type="scientific">Labedella gwakjiensis</name>
    <dbReference type="NCBI Taxonomy" id="390269"/>
    <lineage>
        <taxon>Bacteria</taxon>
        <taxon>Bacillati</taxon>
        <taxon>Actinomycetota</taxon>
        <taxon>Actinomycetes</taxon>
        <taxon>Micrococcales</taxon>
        <taxon>Microbacteriaceae</taxon>
        <taxon>Labedella</taxon>
    </lineage>
</organism>
<dbReference type="EMBL" id="RZGY01000001">
    <property type="protein sequence ID" value="RUQ87149.1"/>
    <property type="molecule type" value="Genomic_DNA"/>
</dbReference>
<name>A0A2P8GWH3_9MICO</name>
<comment type="caution">
    <text evidence="2">The sequence shown here is derived from an EMBL/GenBank/DDBJ whole genome shotgun (WGS) entry which is preliminary data.</text>
</comment>
<feature type="transmembrane region" description="Helical" evidence="1">
    <location>
        <begin position="355"/>
        <end position="380"/>
    </location>
</feature>
<keyword evidence="1" id="KW-0472">Membrane</keyword>
<evidence type="ECO:0000313" key="3">
    <source>
        <dbReference type="EMBL" id="RUQ87149.1"/>
    </source>
</evidence>
<accession>A0A2P8GWH3</accession>
<keyword evidence="1" id="KW-0812">Transmembrane</keyword>
<dbReference type="InterPro" id="IPR032809">
    <property type="entry name" value="Put_HupE_UreJ"/>
</dbReference>
<feature type="transmembrane region" description="Helical" evidence="1">
    <location>
        <begin position="245"/>
        <end position="268"/>
    </location>
</feature>
<feature type="transmembrane region" description="Helical" evidence="1">
    <location>
        <begin position="274"/>
        <end position="292"/>
    </location>
</feature>
<dbReference type="PROSITE" id="PS51318">
    <property type="entry name" value="TAT"/>
    <property type="match status" value="1"/>
</dbReference>
<feature type="transmembrane region" description="Helical" evidence="1">
    <location>
        <begin position="319"/>
        <end position="343"/>
    </location>
</feature>
<dbReference type="EMBL" id="PYAU01000001">
    <property type="protein sequence ID" value="PSL38317.1"/>
    <property type="molecule type" value="Genomic_DNA"/>
</dbReference>
<sequence>MTSPHPGRSRASVLLAGAAVLGAGISGIVGLGAAPASAHGISSVVYADLAEGSEQGHLDVELQLEYDLLVVSAADAQRVDPLFQDGTAAWEYGDAEEQATVLDTYADTTLAYVSDRFTVSTADASCELSPVGGYGITEQQGVPYAVLTLDAACASADGEITVTSGLFPDAEQYVMGTETILTYDLAGGSGSAVIDAENPEFSVGQSAGTRLWEFFVLGAEHLLFGIDHVLFLLALIAGSRRLREIVLAATAFTVAHSITFILAALHVFTLPAAIIEPIIALSIAIVAAWPLVRMWRGRGDADADDPAERRGPLGMDRSGWIRLGVVFLFGLIHGMGFASALGIDEAWSWSLLWSLLVFNVGIEAVQVAIILVVFPLLALLRRRVPRLALWVSVALSAGVAIFGLVWFVQRIAGWE</sequence>
<dbReference type="Proteomes" id="UP000268291">
    <property type="component" value="Unassembled WGS sequence"/>
</dbReference>
<reference evidence="2 4" key="1">
    <citation type="submission" date="2018-03" db="EMBL/GenBank/DDBJ databases">
        <title>Genomic Encyclopedia of Archaeal and Bacterial Type Strains, Phase II (KMG-II): from individual species to whole genera.</title>
        <authorList>
            <person name="Goeker M."/>
        </authorList>
    </citation>
    <scope>NUCLEOTIDE SEQUENCE [LARGE SCALE GENOMIC DNA]</scope>
    <source>
        <strain evidence="2 4">DSM 21548</strain>
    </source>
</reference>
<evidence type="ECO:0000313" key="5">
    <source>
        <dbReference type="Proteomes" id="UP000268291"/>
    </source>
</evidence>
<dbReference type="InterPro" id="IPR006311">
    <property type="entry name" value="TAT_signal"/>
</dbReference>
<feature type="transmembrane region" description="Helical" evidence="1">
    <location>
        <begin position="387"/>
        <end position="408"/>
    </location>
</feature>
<evidence type="ECO:0000313" key="4">
    <source>
        <dbReference type="Proteomes" id="UP000241203"/>
    </source>
</evidence>
<feature type="transmembrane region" description="Helical" evidence="1">
    <location>
        <begin position="214"/>
        <end position="238"/>
    </location>
</feature>
<dbReference type="RefSeq" id="WP_106563351.1">
    <property type="nucleotide sequence ID" value="NZ_PYAU01000001.1"/>
</dbReference>
<reference evidence="3 5" key="2">
    <citation type="submission" date="2018-12" db="EMBL/GenBank/DDBJ databases">
        <authorList>
            <person name="hu s."/>
            <person name="Xu Y."/>
            <person name="Xu B."/>
            <person name="Li F."/>
        </authorList>
    </citation>
    <scope>NUCLEOTIDE SEQUENCE [LARGE SCALE GENOMIC DNA]</scope>
    <source>
        <strain evidence="3 5">KSW2-17</strain>
    </source>
</reference>
<keyword evidence="5" id="KW-1185">Reference proteome</keyword>
<dbReference type="OrthoDB" id="9808870at2"/>
<dbReference type="AlphaFoldDB" id="A0A2P8GWH3"/>
<evidence type="ECO:0000256" key="1">
    <source>
        <dbReference type="SAM" id="Phobius"/>
    </source>
</evidence>
<dbReference type="Proteomes" id="UP000241203">
    <property type="component" value="Unassembled WGS sequence"/>
</dbReference>
<dbReference type="Pfam" id="PF13795">
    <property type="entry name" value="HupE_UreJ_2"/>
    <property type="match status" value="2"/>
</dbReference>
<protein>
    <submittedName>
        <fullName evidence="3">HupE/UreJ family protein</fullName>
    </submittedName>
    <submittedName>
        <fullName evidence="2">HupE/UreJ protein</fullName>
    </submittedName>
</protein>
<gene>
    <name evidence="2" type="ORF">CLV49_1936</name>
    <name evidence="3" type="ORF">ELQ93_09540</name>
</gene>
<evidence type="ECO:0000313" key="2">
    <source>
        <dbReference type="EMBL" id="PSL38317.1"/>
    </source>
</evidence>
<keyword evidence="1" id="KW-1133">Transmembrane helix</keyword>